<dbReference type="EMBL" id="JBJJXI010000076">
    <property type="protein sequence ID" value="KAL3395920.1"/>
    <property type="molecule type" value="Genomic_DNA"/>
</dbReference>
<dbReference type="AlphaFoldDB" id="A0ABD2WSL4"/>
<accession>A0ABD2WSL4</accession>
<organism evidence="2 3">
    <name type="scientific">Trichogramma kaykai</name>
    <dbReference type="NCBI Taxonomy" id="54128"/>
    <lineage>
        <taxon>Eukaryota</taxon>
        <taxon>Metazoa</taxon>
        <taxon>Ecdysozoa</taxon>
        <taxon>Arthropoda</taxon>
        <taxon>Hexapoda</taxon>
        <taxon>Insecta</taxon>
        <taxon>Pterygota</taxon>
        <taxon>Neoptera</taxon>
        <taxon>Endopterygota</taxon>
        <taxon>Hymenoptera</taxon>
        <taxon>Apocrita</taxon>
        <taxon>Proctotrupomorpha</taxon>
        <taxon>Chalcidoidea</taxon>
        <taxon>Trichogrammatidae</taxon>
        <taxon>Trichogramma</taxon>
    </lineage>
</organism>
<evidence type="ECO:0000313" key="2">
    <source>
        <dbReference type="EMBL" id="KAL3395920.1"/>
    </source>
</evidence>
<evidence type="ECO:0000313" key="3">
    <source>
        <dbReference type="Proteomes" id="UP001627154"/>
    </source>
</evidence>
<gene>
    <name evidence="2" type="ORF">TKK_010077</name>
</gene>
<feature type="compositionally biased region" description="Basic and acidic residues" evidence="1">
    <location>
        <begin position="14"/>
        <end position="33"/>
    </location>
</feature>
<evidence type="ECO:0000256" key="1">
    <source>
        <dbReference type="SAM" id="MobiDB-lite"/>
    </source>
</evidence>
<dbReference type="Proteomes" id="UP001627154">
    <property type="component" value="Unassembled WGS sequence"/>
</dbReference>
<name>A0ABD2WSL4_9HYME</name>
<protein>
    <submittedName>
        <fullName evidence="2">Uncharacterized protein</fullName>
    </submittedName>
</protein>
<proteinExistence type="predicted"/>
<feature type="region of interest" description="Disordered" evidence="1">
    <location>
        <begin position="1"/>
        <end position="33"/>
    </location>
</feature>
<feature type="region of interest" description="Disordered" evidence="1">
    <location>
        <begin position="50"/>
        <end position="77"/>
    </location>
</feature>
<keyword evidence="3" id="KW-1185">Reference proteome</keyword>
<comment type="caution">
    <text evidence="2">The sequence shown here is derived from an EMBL/GenBank/DDBJ whole genome shotgun (WGS) entry which is preliminary data.</text>
</comment>
<sequence length="146" mass="15868">MHSAAAHTHGNSDPSERTGERASERERERKREARVLLYVRASRRAAAAAATATAADNNDNDDQTRATLKTPSTRRTQGLAASESRLVFFHERDVHANWLLKLVARQLAGASITRGSDVYSLEEALEAIFAQEAATVATGTNVCLHA</sequence>
<reference evidence="2 3" key="1">
    <citation type="journal article" date="2024" name="bioRxiv">
        <title>A reference genome for Trichogramma kaykai: A tiny desert-dwelling parasitoid wasp with competing sex-ratio distorters.</title>
        <authorList>
            <person name="Culotta J."/>
            <person name="Lindsey A.R."/>
        </authorList>
    </citation>
    <scope>NUCLEOTIDE SEQUENCE [LARGE SCALE GENOMIC DNA]</scope>
    <source>
        <strain evidence="2 3">KSX58</strain>
    </source>
</reference>